<reference evidence="2 3" key="1">
    <citation type="submission" date="2014-07" db="EMBL/GenBank/DDBJ databases">
        <title>Genome of Chryseobacterium soli DSM 19298.</title>
        <authorList>
            <person name="Stropko S.J."/>
            <person name="Pipes S.E."/>
            <person name="Newman J."/>
        </authorList>
    </citation>
    <scope>NUCLEOTIDE SEQUENCE [LARGE SCALE GENOMIC DNA]</scope>
    <source>
        <strain evidence="2 3">DSM 19298</strain>
    </source>
</reference>
<dbReference type="Proteomes" id="UP000028705">
    <property type="component" value="Unassembled WGS sequence"/>
</dbReference>
<dbReference type="OrthoDB" id="9808953at2"/>
<dbReference type="AlphaFoldDB" id="A0A086ACS7"/>
<evidence type="ECO:0000313" key="3">
    <source>
        <dbReference type="Proteomes" id="UP000028705"/>
    </source>
</evidence>
<dbReference type="EMBL" id="JPRH01000001">
    <property type="protein sequence ID" value="KFF14491.1"/>
    <property type="molecule type" value="Genomic_DNA"/>
</dbReference>
<comment type="caution">
    <text evidence="2">The sequence shown here is derived from an EMBL/GenBank/DDBJ whole genome shotgun (WGS) entry which is preliminary data.</text>
</comment>
<dbReference type="STRING" id="445961.IW15_03405"/>
<sequence>MTSKKINMAAVAIQISVCCCAQIGINTSAPQQALQISGSGTGIAQPIIRIDGLNSTNNPAHESTSSTKRVFADANGTLVIAGNTQTNKFYTSVSLPNTAIPAGTERAVISQTFTLDYPSIVHVEARVGIAATDNISDPTSSTSLLLRNGQARLFGSYYKLTAAPTGVATNTAFGQVIISHSTNTGGAQLDGQFYIEPKKELYLPKGNYTLTLYGYAQDSTMNFAVNSLSQPTQQMMISITPVNY</sequence>
<feature type="signal peptide" evidence="1">
    <location>
        <begin position="1"/>
        <end position="21"/>
    </location>
</feature>
<evidence type="ECO:0008006" key="4">
    <source>
        <dbReference type="Google" id="ProtNLM"/>
    </source>
</evidence>
<evidence type="ECO:0000313" key="2">
    <source>
        <dbReference type="EMBL" id="KFF14491.1"/>
    </source>
</evidence>
<keyword evidence="3" id="KW-1185">Reference proteome</keyword>
<feature type="chain" id="PRO_5001802530" description="DUF4397 domain-containing protein" evidence="1">
    <location>
        <begin position="22"/>
        <end position="244"/>
    </location>
</feature>
<gene>
    <name evidence="2" type="ORF">IW15_03405</name>
</gene>
<dbReference type="eggNOG" id="ENOG502ZM86">
    <property type="taxonomic scope" value="Bacteria"/>
</dbReference>
<protein>
    <recommendedName>
        <fullName evidence="4">DUF4397 domain-containing protein</fullName>
    </recommendedName>
</protein>
<name>A0A086ACS7_9FLAO</name>
<keyword evidence="1" id="KW-0732">Signal</keyword>
<accession>A0A086ACS7</accession>
<dbReference type="RefSeq" id="WP_034709279.1">
    <property type="nucleotide sequence ID" value="NZ_JPRH01000001.1"/>
</dbReference>
<evidence type="ECO:0000256" key="1">
    <source>
        <dbReference type="SAM" id="SignalP"/>
    </source>
</evidence>
<organism evidence="2 3">
    <name type="scientific">Chryseobacterium soli</name>
    <dbReference type="NCBI Taxonomy" id="445961"/>
    <lineage>
        <taxon>Bacteria</taxon>
        <taxon>Pseudomonadati</taxon>
        <taxon>Bacteroidota</taxon>
        <taxon>Flavobacteriia</taxon>
        <taxon>Flavobacteriales</taxon>
        <taxon>Weeksellaceae</taxon>
        <taxon>Chryseobacterium group</taxon>
        <taxon>Chryseobacterium</taxon>
    </lineage>
</organism>
<proteinExistence type="predicted"/>